<comment type="function">
    <text evidence="1 9">The alpha subunit is responsible for the aldol cleavage of indoleglycerol phosphate to indole and glyceraldehyde 3-phosphate.</text>
</comment>
<keyword evidence="7 9" id="KW-0456">Lyase</keyword>
<evidence type="ECO:0000256" key="3">
    <source>
        <dbReference type="ARBA" id="ARBA00011270"/>
    </source>
</evidence>
<dbReference type="PROSITE" id="PS00167">
    <property type="entry name" value="TRP_SYNTHASE_ALPHA"/>
    <property type="match status" value="1"/>
</dbReference>
<organism evidence="11 12">
    <name type="scientific">Verrucomicrobia subdivision 6 bacterium BACL9 MAG-120507-bin52</name>
    <dbReference type="NCBI Taxonomy" id="1655590"/>
    <lineage>
        <taxon>Bacteria</taxon>
        <taxon>Pseudomonadati</taxon>
        <taxon>Verrucomicrobiota</taxon>
        <taxon>Verrucomicrobiia</taxon>
        <taxon>Verrucomicrobiales</taxon>
        <taxon>Verrucomicrobia subdivision 6</taxon>
    </lineage>
</organism>
<dbReference type="InterPro" id="IPR013785">
    <property type="entry name" value="Aldolase_TIM"/>
</dbReference>
<accession>A0A0R2RJ54</accession>
<dbReference type="PANTHER" id="PTHR43406">
    <property type="entry name" value="TRYPTOPHAN SYNTHASE, ALPHA CHAIN"/>
    <property type="match status" value="1"/>
</dbReference>
<dbReference type="InterPro" id="IPR011060">
    <property type="entry name" value="RibuloseP-bd_barrel"/>
</dbReference>
<evidence type="ECO:0000256" key="5">
    <source>
        <dbReference type="ARBA" id="ARBA00022822"/>
    </source>
</evidence>
<evidence type="ECO:0000256" key="8">
    <source>
        <dbReference type="ARBA" id="ARBA00049047"/>
    </source>
</evidence>
<dbReference type="InterPro" id="IPR002028">
    <property type="entry name" value="Trp_synthase_suA"/>
</dbReference>
<evidence type="ECO:0000256" key="7">
    <source>
        <dbReference type="ARBA" id="ARBA00023239"/>
    </source>
</evidence>
<dbReference type="NCBIfam" id="TIGR00262">
    <property type="entry name" value="trpA"/>
    <property type="match status" value="1"/>
</dbReference>
<dbReference type="PANTHER" id="PTHR43406:SF1">
    <property type="entry name" value="TRYPTOPHAN SYNTHASE ALPHA CHAIN, CHLOROPLASTIC"/>
    <property type="match status" value="1"/>
</dbReference>
<evidence type="ECO:0000256" key="4">
    <source>
        <dbReference type="ARBA" id="ARBA00022605"/>
    </source>
</evidence>
<dbReference type="Gene3D" id="3.20.20.70">
    <property type="entry name" value="Aldolase class I"/>
    <property type="match status" value="1"/>
</dbReference>
<dbReference type="EC" id="4.2.1.20" evidence="9"/>
<evidence type="ECO:0000313" key="12">
    <source>
        <dbReference type="Proteomes" id="UP000051269"/>
    </source>
</evidence>
<keyword evidence="4 9" id="KW-0028">Amino-acid biosynthesis</keyword>
<feature type="active site" description="Proton acceptor" evidence="9">
    <location>
        <position position="52"/>
    </location>
</feature>
<evidence type="ECO:0000256" key="1">
    <source>
        <dbReference type="ARBA" id="ARBA00003365"/>
    </source>
</evidence>
<dbReference type="GO" id="GO:0005829">
    <property type="term" value="C:cytosol"/>
    <property type="evidence" value="ECO:0007669"/>
    <property type="project" value="TreeGrafter"/>
</dbReference>
<dbReference type="HAMAP" id="MF_00131">
    <property type="entry name" value="Trp_synth_alpha"/>
    <property type="match status" value="1"/>
</dbReference>
<sequence length="268" mass="28527">MTTPHRIDDLFARLKKEKRKALVAYLVAGDPDLATTAQLVPALVEAGADIIELGIPFSDPLADGIVNQLGCQRAIESGTTLPKVLQLIAQLRQEKCQVPLVLFTYYNPVFAFGREKFEAAATQAGADGLLILDLPPEEAAHDLPPGSPLRRIVLVAPTTPEARVRSVVSTASGFIYYVSREGVTGMQQNLPTTLHEKVSFLKKSTPLPVCVGFGISDPSQAAQVAALADGVVVGSAIVDRIAKHGRSPQLIPEITAFLKPIAQAVHAA</sequence>
<dbReference type="FunFam" id="3.20.20.70:FF:000037">
    <property type="entry name" value="Tryptophan synthase alpha chain"/>
    <property type="match status" value="1"/>
</dbReference>
<dbReference type="AlphaFoldDB" id="A0A0R2RJ54"/>
<evidence type="ECO:0000256" key="9">
    <source>
        <dbReference type="HAMAP-Rule" id="MF_00131"/>
    </source>
</evidence>
<dbReference type="Proteomes" id="UP000051269">
    <property type="component" value="Unassembled WGS sequence"/>
</dbReference>
<evidence type="ECO:0000256" key="6">
    <source>
        <dbReference type="ARBA" id="ARBA00023141"/>
    </source>
</evidence>
<keyword evidence="6 9" id="KW-0057">Aromatic amino acid biosynthesis</keyword>
<feature type="active site" description="Proton acceptor" evidence="9">
    <location>
        <position position="63"/>
    </location>
</feature>
<evidence type="ECO:0000313" key="11">
    <source>
        <dbReference type="EMBL" id="KRO62724.1"/>
    </source>
</evidence>
<comment type="subunit">
    <text evidence="3 9">Tetramer of two alpha and two beta chains.</text>
</comment>
<name>A0A0R2RJ54_9BACT</name>
<dbReference type="GO" id="GO:0004834">
    <property type="term" value="F:tryptophan synthase activity"/>
    <property type="evidence" value="ECO:0007669"/>
    <property type="project" value="UniProtKB-UniRule"/>
</dbReference>
<gene>
    <name evidence="9" type="primary">trpA</name>
    <name evidence="11" type="ORF">ABR82_00085</name>
</gene>
<comment type="catalytic activity">
    <reaction evidence="8 9">
        <text>(1S,2R)-1-C-(indol-3-yl)glycerol 3-phosphate + L-serine = D-glyceraldehyde 3-phosphate + L-tryptophan + H2O</text>
        <dbReference type="Rhea" id="RHEA:10532"/>
        <dbReference type="ChEBI" id="CHEBI:15377"/>
        <dbReference type="ChEBI" id="CHEBI:33384"/>
        <dbReference type="ChEBI" id="CHEBI:57912"/>
        <dbReference type="ChEBI" id="CHEBI:58866"/>
        <dbReference type="ChEBI" id="CHEBI:59776"/>
        <dbReference type="EC" id="4.2.1.20"/>
    </reaction>
</comment>
<reference evidence="11 12" key="1">
    <citation type="submission" date="2015-10" db="EMBL/GenBank/DDBJ databases">
        <title>Metagenome-Assembled Genomes uncover a global brackish microbiome.</title>
        <authorList>
            <person name="Hugerth L.W."/>
            <person name="Larsson J."/>
            <person name="Alneberg J."/>
            <person name="Lindh M.V."/>
            <person name="Legrand C."/>
            <person name="Pinhassi J."/>
            <person name="Andersson A.F."/>
        </authorList>
    </citation>
    <scope>NUCLEOTIDE SEQUENCE [LARGE SCALE GENOMIC DNA]</scope>
    <source>
        <strain evidence="11">BACL18 MAG-120507-bin52</strain>
    </source>
</reference>
<evidence type="ECO:0000256" key="10">
    <source>
        <dbReference type="RuleBase" id="RU003662"/>
    </source>
</evidence>
<protein>
    <recommendedName>
        <fullName evidence="9">Tryptophan synthase alpha chain</fullName>
        <ecNumber evidence="9">4.2.1.20</ecNumber>
    </recommendedName>
</protein>
<dbReference type="SUPFAM" id="SSF51366">
    <property type="entry name" value="Ribulose-phoshate binding barrel"/>
    <property type="match status" value="1"/>
</dbReference>
<keyword evidence="5 9" id="KW-0822">Tryptophan biosynthesis</keyword>
<dbReference type="UniPathway" id="UPA00035">
    <property type="reaction ID" value="UER00044"/>
</dbReference>
<comment type="pathway">
    <text evidence="2 9">Amino-acid biosynthesis; L-tryptophan biosynthesis; L-tryptophan from chorismate: step 5/5.</text>
</comment>
<evidence type="ECO:0000256" key="2">
    <source>
        <dbReference type="ARBA" id="ARBA00004733"/>
    </source>
</evidence>
<comment type="similarity">
    <text evidence="9 10">Belongs to the TrpA family.</text>
</comment>
<dbReference type="InterPro" id="IPR018204">
    <property type="entry name" value="Trp_synthase_alpha_AS"/>
</dbReference>
<dbReference type="Pfam" id="PF00290">
    <property type="entry name" value="Trp_syntA"/>
    <property type="match status" value="1"/>
</dbReference>
<dbReference type="EMBL" id="LIBO01000040">
    <property type="protein sequence ID" value="KRO62724.1"/>
    <property type="molecule type" value="Genomic_DNA"/>
</dbReference>
<dbReference type="CDD" id="cd04724">
    <property type="entry name" value="Tryptophan_synthase_alpha"/>
    <property type="match status" value="1"/>
</dbReference>
<proteinExistence type="inferred from homology"/>
<comment type="caution">
    <text evidence="11">The sequence shown here is derived from an EMBL/GenBank/DDBJ whole genome shotgun (WGS) entry which is preliminary data.</text>
</comment>